<accession>A0A330M1Y9</accession>
<dbReference type="Proteomes" id="UP000250123">
    <property type="component" value="Chromosome SHEWBE"/>
</dbReference>
<name>A0A330M1Y9_9GAMM</name>
<evidence type="ECO:0000313" key="2">
    <source>
        <dbReference type="Proteomes" id="UP000250123"/>
    </source>
</evidence>
<proteinExistence type="predicted"/>
<protein>
    <submittedName>
        <fullName evidence="1">Uncharacterized protein</fullName>
    </submittedName>
</protein>
<dbReference type="EMBL" id="LS483452">
    <property type="protein sequence ID" value="SQH75080.1"/>
    <property type="molecule type" value="Genomic_DNA"/>
</dbReference>
<organism evidence="1 2">
    <name type="scientific">Shewanella benthica</name>
    <dbReference type="NCBI Taxonomy" id="43661"/>
    <lineage>
        <taxon>Bacteria</taxon>
        <taxon>Pseudomonadati</taxon>
        <taxon>Pseudomonadota</taxon>
        <taxon>Gammaproteobacteria</taxon>
        <taxon>Alteromonadales</taxon>
        <taxon>Shewanellaceae</taxon>
        <taxon>Shewanella</taxon>
    </lineage>
</organism>
<dbReference type="KEGG" id="sbk:SHEWBE_1111"/>
<gene>
    <name evidence="1" type="ORF">SHEWBE_1111</name>
</gene>
<reference evidence="2" key="1">
    <citation type="submission" date="2018-06" db="EMBL/GenBank/DDBJ databases">
        <authorList>
            <person name="Cea G.-C."/>
            <person name="William W."/>
        </authorList>
    </citation>
    <scope>NUCLEOTIDE SEQUENCE [LARGE SCALE GENOMIC DNA]</scope>
    <source>
        <strain evidence="2">DB21MT-2</strain>
    </source>
</reference>
<evidence type="ECO:0000313" key="1">
    <source>
        <dbReference type="EMBL" id="SQH75080.1"/>
    </source>
</evidence>
<sequence>MIRLEGGQWIIGITLYRFNAHINITAGSGPRFRSIDKVYF</sequence>
<dbReference type="AlphaFoldDB" id="A0A330M1Y9"/>